<dbReference type="InterPro" id="IPR000573">
    <property type="entry name" value="AconitaseA/IPMdHydase_ssu_swvl"/>
</dbReference>
<evidence type="ECO:0000256" key="10">
    <source>
        <dbReference type="ARBA" id="ARBA00023304"/>
    </source>
</evidence>
<dbReference type="UniPathway" id="UPA00048">
    <property type="reaction ID" value="UER00071"/>
</dbReference>
<dbReference type="eggNOG" id="COG0066">
    <property type="taxonomic scope" value="Bacteria"/>
</dbReference>
<keyword evidence="7" id="KW-0432">Leucine biosynthesis</keyword>
<proteinExistence type="inferred from homology"/>
<dbReference type="InterPro" id="IPR033940">
    <property type="entry name" value="IPMI_Swivel"/>
</dbReference>
<comment type="similarity">
    <text evidence="4">Belongs to the LeuD family. LeuD type 1 subfamily.</text>
</comment>
<name>V5WLT0_9SPIO</name>
<evidence type="ECO:0000256" key="8">
    <source>
        <dbReference type="ARBA" id="ARBA00022605"/>
    </source>
</evidence>
<evidence type="ECO:0000256" key="7">
    <source>
        <dbReference type="ARBA" id="ARBA00022430"/>
    </source>
</evidence>
<comment type="pathway">
    <text evidence="3">Amino-acid biosynthesis; L-leucine biosynthesis; L-leucine from 3-methyl-2-oxobutanoate: step 2/4.</text>
</comment>
<dbReference type="NCBIfam" id="TIGR00171">
    <property type="entry name" value="leuD"/>
    <property type="match status" value="1"/>
</dbReference>
<keyword evidence="9 12" id="KW-0456">Lyase</keyword>
<dbReference type="STRING" id="1307761.L21SP2_2694"/>
<gene>
    <name evidence="12" type="ORF">L21SP2_2694</name>
</gene>
<protein>
    <recommendedName>
        <fullName evidence="6">3-isopropylmalate dehydratase</fullName>
        <ecNumber evidence="6">4.2.1.33</ecNumber>
    </recommendedName>
</protein>
<evidence type="ECO:0000256" key="6">
    <source>
        <dbReference type="ARBA" id="ARBA00011998"/>
    </source>
</evidence>
<dbReference type="PANTHER" id="PTHR43345">
    <property type="entry name" value="3-ISOPROPYLMALATE DEHYDRATASE SMALL SUBUNIT 2-RELATED-RELATED"/>
    <property type="match status" value="1"/>
</dbReference>
<dbReference type="InterPro" id="IPR050075">
    <property type="entry name" value="LeuD"/>
</dbReference>
<evidence type="ECO:0000259" key="11">
    <source>
        <dbReference type="Pfam" id="PF00694"/>
    </source>
</evidence>
<keyword evidence="10" id="KW-0100">Branched-chain amino acid biosynthesis</keyword>
<evidence type="ECO:0000256" key="1">
    <source>
        <dbReference type="ARBA" id="ARBA00000491"/>
    </source>
</evidence>
<dbReference type="Pfam" id="PF00694">
    <property type="entry name" value="Aconitase_C"/>
    <property type="match status" value="1"/>
</dbReference>
<evidence type="ECO:0000256" key="5">
    <source>
        <dbReference type="ARBA" id="ARBA00011271"/>
    </source>
</evidence>
<dbReference type="KEGG" id="slr:L21SP2_2694"/>
<dbReference type="PATRIC" id="fig|1307761.3.peg.2684"/>
<dbReference type="OrthoDB" id="9777465at2"/>
<dbReference type="GO" id="GO:0009098">
    <property type="term" value="P:L-leucine biosynthetic process"/>
    <property type="evidence" value="ECO:0007669"/>
    <property type="project" value="UniProtKB-UniPathway"/>
</dbReference>
<dbReference type="PANTHER" id="PTHR43345:SF5">
    <property type="entry name" value="3-ISOPROPYLMALATE DEHYDRATASE SMALL SUBUNIT"/>
    <property type="match status" value="1"/>
</dbReference>
<dbReference type="InterPro" id="IPR015928">
    <property type="entry name" value="Aconitase/3IPM_dehydase_swvl"/>
</dbReference>
<evidence type="ECO:0000313" key="13">
    <source>
        <dbReference type="Proteomes" id="UP000018680"/>
    </source>
</evidence>
<dbReference type="CDD" id="cd01577">
    <property type="entry name" value="IPMI_Swivel"/>
    <property type="match status" value="1"/>
</dbReference>
<dbReference type="GO" id="GO:0009316">
    <property type="term" value="C:3-isopropylmalate dehydratase complex"/>
    <property type="evidence" value="ECO:0007669"/>
    <property type="project" value="InterPro"/>
</dbReference>
<dbReference type="AlphaFoldDB" id="V5WLT0"/>
<comment type="subunit">
    <text evidence="5">Heterodimer of LeuC and LeuD.</text>
</comment>
<reference evidence="12 13" key="1">
    <citation type="journal article" date="2015" name="Stand. Genomic Sci.">
        <title>Complete genome sequence and description of Salinispira pacifica gen. nov., sp. nov., a novel spirochaete isolated form a hypersaline microbial mat.</title>
        <authorList>
            <person name="Ben Hania W."/>
            <person name="Joseph M."/>
            <person name="Schumann P."/>
            <person name="Bunk B."/>
            <person name="Fiebig A."/>
            <person name="Sproer C."/>
            <person name="Klenk H.P."/>
            <person name="Fardeau M.L."/>
            <person name="Spring S."/>
        </authorList>
    </citation>
    <scope>NUCLEOTIDE SEQUENCE [LARGE SCALE GENOMIC DNA]</scope>
    <source>
        <strain evidence="12 13">L21-RPul-D2</strain>
    </source>
</reference>
<evidence type="ECO:0000313" key="12">
    <source>
        <dbReference type="EMBL" id="AHC16046.1"/>
    </source>
</evidence>
<comment type="function">
    <text evidence="2">Catalyzes the isomerization between 2-isopropylmalate and 3-isopropylmalate, via the formation of 2-isopropylmaleate.</text>
</comment>
<comment type="catalytic activity">
    <reaction evidence="1">
        <text>(2R,3S)-3-isopropylmalate = (2S)-2-isopropylmalate</text>
        <dbReference type="Rhea" id="RHEA:32287"/>
        <dbReference type="ChEBI" id="CHEBI:1178"/>
        <dbReference type="ChEBI" id="CHEBI:35121"/>
        <dbReference type="EC" id="4.2.1.33"/>
    </reaction>
</comment>
<dbReference type="Proteomes" id="UP000018680">
    <property type="component" value="Chromosome"/>
</dbReference>
<dbReference type="HOGENOM" id="CLU_081378_0_0_12"/>
<dbReference type="SUPFAM" id="SSF52016">
    <property type="entry name" value="LeuD/IlvD-like"/>
    <property type="match status" value="1"/>
</dbReference>
<dbReference type="EMBL" id="CP006939">
    <property type="protein sequence ID" value="AHC16046.1"/>
    <property type="molecule type" value="Genomic_DNA"/>
</dbReference>
<keyword evidence="13" id="KW-1185">Reference proteome</keyword>
<feature type="domain" description="Aconitase A/isopropylmalate dehydratase small subunit swivel" evidence="11">
    <location>
        <begin position="1"/>
        <end position="114"/>
    </location>
</feature>
<dbReference type="NCBIfam" id="NF002458">
    <property type="entry name" value="PRK01641.1"/>
    <property type="match status" value="1"/>
</dbReference>
<dbReference type="InterPro" id="IPR004431">
    <property type="entry name" value="3-IsopropMal_deHydase_ssu"/>
</dbReference>
<keyword evidence="8" id="KW-0028">Amino-acid biosynthesis</keyword>
<evidence type="ECO:0000256" key="2">
    <source>
        <dbReference type="ARBA" id="ARBA00002695"/>
    </source>
</evidence>
<evidence type="ECO:0000256" key="3">
    <source>
        <dbReference type="ARBA" id="ARBA00004729"/>
    </source>
</evidence>
<sequence length="199" mass="22333">MKNIETIQGRAVPVSGNDIDTDRIIPARFLKEITFSRMGNYPFYDERYDSSGKPTKDHPFNRDEYQGANILFANSNFGCGSSREHAPQSLVRWGIRAIVAESFAEIFAGNCIMLGTPVVTASAEDIERLQRHAAEEPGEEYVLDIREGTIRYGNTSVEVSMPESRRSALLEGTWDSTSLLMSNADAVKHTHERLSRQFI</sequence>
<dbReference type="Gene3D" id="3.20.19.10">
    <property type="entry name" value="Aconitase, domain 4"/>
    <property type="match status" value="1"/>
</dbReference>
<dbReference type="RefSeq" id="WP_024268944.1">
    <property type="nucleotide sequence ID" value="NC_023035.1"/>
</dbReference>
<accession>V5WLT0</accession>
<evidence type="ECO:0000256" key="9">
    <source>
        <dbReference type="ARBA" id="ARBA00023239"/>
    </source>
</evidence>
<dbReference type="GO" id="GO:0003861">
    <property type="term" value="F:3-isopropylmalate dehydratase activity"/>
    <property type="evidence" value="ECO:0007669"/>
    <property type="project" value="UniProtKB-EC"/>
</dbReference>
<evidence type="ECO:0000256" key="4">
    <source>
        <dbReference type="ARBA" id="ARBA00009845"/>
    </source>
</evidence>
<dbReference type="EC" id="4.2.1.33" evidence="6"/>
<organism evidence="12 13">
    <name type="scientific">Salinispira pacifica</name>
    <dbReference type="NCBI Taxonomy" id="1307761"/>
    <lineage>
        <taxon>Bacteria</taxon>
        <taxon>Pseudomonadati</taxon>
        <taxon>Spirochaetota</taxon>
        <taxon>Spirochaetia</taxon>
        <taxon>Spirochaetales</taxon>
        <taxon>Spirochaetaceae</taxon>
        <taxon>Salinispira</taxon>
    </lineage>
</organism>